<keyword evidence="2" id="KW-0732">Signal</keyword>
<comment type="similarity">
    <text evidence="1">Belongs to the UPF0065 (bug) family.</text>
</comment>
<gene>
    <name evidence="3" type="ORF">BN948_04845</name>
</gene>
<dbReference type="Gene3D" id="3.40.190.150">
    <property type="entry name" value="Bordetella uptake gene, domain 1"/>
    <property type="match status" value="1"/>
</dbReference>
<dbReference type="Pfam" id="PF03401">
    <property type="entry name" value="TctC"/>
    <property type="match status" value="1"/>
</dbReference>
<feature type="chain" id="PRO_5009681724" evidence="2">
    <location>
        <begin position="22"/>
        <end position="324"/>
    </location>
</feature>
<dbReference type="InterPro" id="IPR042100">
    <property type="entry name" value="Bug_dom1"/>
</dbReference>
<dbReference type="Proteomes" id="UP000028878">
    <property type="component" value="Unassembled WGS sequence"/>
</dbReference>
<dbReference type="RefSeq" id="WP_035624424.1">
    <property type="nucleotide sequence ID" value="NZ_CCAE010000081.1"/>
</dbReference>
<feature type="signal peptide" evidence="2">
    <location>
        <begin position="1"/>
        <end position="21"/>
    </location>
</feature>
<dbReference type="PANTHER" id="PTHR42928:SF5">
    <property type="entry name" value="BLR1237 PROTEIN"/>
    <property type="match status" value="1"/>
</dbReference>
<evidence type="ECO:0000256" key="1">
    <source>
        <dbReference type="ARBA" id="ARBA00006987"/>
    </source>
</evidence>
<protein>
    <submittedName>
        <fullName evidence="3">Twin-arginine translocation pathway signal</fullName>
    </submittedName>
</protein>
<evidence type="ECO:0000256" key="2">
    <source>
        <dbReference type="SAM" id="SignalP"/>
    </source>
</evidence>
<name>A0A1L1Q0P9_HYDIT</name>
<dbReference type="InterPro" id="IPR005064">
    <property type="entry name" value="BUG"/>
</dbReference>
<evidence type="ECO:0000313" key="3">
    <source>
        <dbReference type="EMBL" id="CDN90401.1"/>
    </source>
</evidence>
<dbReference type="CDD" id="cd07012">
    <property type="entry name" value="PBP2_Bug_TTT"/>
    <property type="match status" value="1"/>
</dbReference>
<dbReference type="PIRSF" id="PIRSF017082">
    <property type="entry name" value="YflP"/>
    <property type="match status" value="1"/>
</dbReference>
<keyword evidence="4" id="KW-1185">Reference proteome</keyword>
<organism evidence="3 4">
    <name type="scientific">Hydrogenophaga intermedia</name>
    <dbReference type="NCBI Taxonomy" id="65786"/>
    <lineage>
        <taxon>Bacteria</taxon>
        <taxon>Pseudomonadati</taxon>
        <taxon>Pseudomonadota</taxon>
        <taxon>Betaproteobacteria</taxon>
        <taxon>Burkholderiales</taxon>
        <taxon>Comamonadaceae</taxon>
        <taxon>Hydrogenophaga</taxon>
    </lineage>
</organism>
<dbReference type="SUPFAM" id="SSF53850">
    <property type="entry name" value="Periplasmic binding protein-like II"/>
    <property type="match status" value="1"/>
</dbReference>
<reference evidence="4" key="1">
    <citation type="submission" date="2014-11" db="EMBL/GenBank/DDBJ databases">
        <title>Draft genome sequence of Hydrogenophaga intermedia S1.</title>
        <authorList>
            <person name="Gan H.M."/>
            <person name="Chew T.H."/>
            <person name="Stolz A."/>
        </authorList>
    </citation>
    <scope>NUCLEOTIDE SEQUENCE [LARGE SCALE GENOMIC DNA]</scope>
    <source>
        <strain evidence="4">S1</strain>
    </source>
</reference>
<dbReference type="AlphaFoldDB" id="A0A1L1Q0P9"/>
<dbReference type="EMBL" id="CCAE010000081">
    <property type="protein sequence ID" value="CDN90401.1"/>
    <property type="molecule type" value="Genomic_DNA"/>
</dbReference>
<sequence precursor="true">MKTTIRLLASALMAMSAAVAAAQDHYPSRAIQLVLAAPPGGYYDRVARIVGNQLSVQLGQPVVIENKEGANGIIGTSYVARAKPDGYTILMGAIGPFGIEPALTPRLSYDPLKHFVPIGLVTTMPATLLVRGDSQYQKVSDLVAATKASRLPVQYASFGLGTSSHLTMERFRLATGAQLTNIPYRGSPPALLAVMSGEVEAVFSNVQDALPHIRSGKLRALAVASQARMGALPNTPTFIEAGVPQIDSSNWLGLLAPAGTPSTVIRRLNDELNRALENPQVRTQLAPSGELIILGGSPDAFRRHIENEIARWTEVVRKGNIKKE</sequence>
<dbReference type="PANTHER" id="PTHR42928">
    <property type="entry name" value="TRICARBOXYLATE-BINDING PROTEIN"/>
    <property type="match status" value="1"/>
</dbReference>
<dbReference type="Gene3D" id="3.40.190.10">
    <property type="entry name" value="Periplasmic binding protein-like II"/>
    <property type="match status" value="1"/>
</dbReference>
<evidence type="ECO:0000313" key="4">
    <source>
        <dbReference type="Proteomes" id="UP000028878"/>
    </source>
</evidence>
<proteinExistence type="inferred from homology"/>
<accession>A0A1L1Q0P9</accession>